<dbReference type="PANTHER" id="PTHR30535">
    <property type="entry name" value="VITAMIN B12-BINDING PROTEIN"/>
    <property type="match status" value="1"/>
</dbReference>
<dbReference type="PROSITE" id="PS51257">
    <property type="entry name" value="PROKAR_LIPOPROTEIN"/>
    <property type="match status" value="1"/>
</dbReference>
<dbReference type="SUPFAM" id="SSF53807">
    <property type="entry name" value="Helical backbone' metal receptor"/>
    <property type="match status" value="1"/>
</dbReference>
<dbReference type="GO" id="GO:0071281">
    <property type="term" value="P:cellular response to iron ion"/>
    <property type="evidence" value="ECO:0007669"/>
    <property type="project" value="TreeGrafter"/>
</dbReference>
<dbReference type="EMBL" id="WMQE01000002">
    <property type="protein sequence ID" value="MTK20069.1"/>
    <property type="molecule type" value="Genomic_DNA"/>
</dbReference>
<comment type="similarity">
    <text evidence="1">Belongs to the bacterial solute-binding protein 8 family.</text>
</comment>
<dbReference type="AlphaFoldDB" id="A0A6I3NCB1"/>
<dbReference type="NCBIfam" id="NF038402">
    <property type="entry name" value="TroA_like"/>
    <property type="match status" value="1"/>
</dbReference>
<dbReference type="InterPro" id="IPR002491">
    <property type="entry name" value="ABC_transptr_periplasmic_BD"/>
</dbReference>
<proteinExistence type="inferred from homology"/>
<dbReference type="GeneID" id="60058726"/>
<dbReference type="Gene3D" id="3.40.50.1980">
    <property type="entry name" value="Nitrogenase molybdenum iron protein domain"/>
    <property type="match status" value="2"/>
</dbReference>
<dbReference type="InterPro" id="IPR050902">
    <property type="entry name" value="ABC_Transporter_SBP"/>
</dbReference>
<organism evidence="5">
    <name type="scientific">Turicibacter sanguinis</name>
    <dbReference type="NCBI Taxonomy" id="154288"/>
    <lineage>
        <taxon>Bacteria</taxon>
        <taxon>Bacillati</taxon>
        <taxon>Bacillota</taxon>
        <taxon>Erysipelotrichia</taxon>
        <taxon>Erysipelotrichales</taxon>
        <taxon>Turicibacteraceae</taxon>
        <taxon>Turicibacter</taxon>
    </lineage>
</organism>
<evidence type="ECO:0000259" key="3">
    <source>
        <dbReference type="PROSITE" id="PS50983"/>
    </source>
</evidence>
<evidence type="ECO:0000313" key="5">
    <source>
        <dbReference type="EMBL" id="MTL93173.1"/>
    </source>
</evidence>
<sequence>MKFKHLLSMILVSTTLLVGCQSSKGTEVEEQIPVVDETSSSTKQEEETTDVEKEVEEIKVVAATVSATQVLAELNAEVLGVPATSQTLPDGYQDLPQVGQAMNPDLEIVASLNPDLFIMDASFKSSVEESLTEYGLNTFFFETGTYTAFLNSIKELGNAINRQDEATTLLNQLKQAEEVALANKTEQAPTVAIIFGAGDNFMLATESSYLGDLAKTLGAINIASEIDTNIESAYIQFSLEQILAQNPDYVLRFAHGNIEETSKMFDEAFDKNEAYQQLDAVADGKVYDLDSTIFNVSANLKVTEAITKLGEILYGN</sequence>
<evidence type="ECO:0000256" key="1">
    <source>
        <dbReference type="ARBA" id="ARBA00008814"/>
    </source>
</evidence>
<gene>
    <name evidence="5" type="ORF">GMA64_01385</name>
    <name evidence="4" type="ORF">GMA92_01285</name>
</gene>
<dbReference type="InterPro" id="IPR054828">
    <property type="entry name" value="Vit_B12_bind_prot"/>
</dbReference>
<evidence type="ECO:0000313" key="4">
    <source>
        <dbReference type="EMBL" id="MTK20069.1"/>
    </source>
</evidence>
<dbReference type="RefSeq" id="WP_006783736.1">
    <property type="nucleotide sequence ID" value="NZ_CAUWFM010000001.1"/>
</dbReference>
<dbReference type="PANTHER" id="PTHR30535:SF36">
    <property type="entry name" value="HIGH-AFFINITY HEME UPTAKE SYSTEM PROTEIN ISDE"/>
    <property type="match status" value="1"/>
</dbReference>
<dbReference type="Pfam" id="PF01497">
    <property type="entry name" value="Peripla_BP_2"/>
    <property type="match status" value="1"/>
</dbReference>
<reference evidence="5 6" key="1">
    <citation type="journal article" date="2019" name="Nat. Med.">
        <title>A library of human gut bacterial isolates paired with longitudinal multiomics data enables mechanistic microbiome research.</title>
        <authorList>
            <person name="Poyet M."/>
            <person name="Groussin M."/>
            <person name="Gibbons S.M."/>
            <person name="Avila-Pacheco J."/>
            <person name="Jiang X."/>
            <person name="Kearney S.M."/>
            <person name="Perrotta A.R."/>
            <person name="Berdy B."/>
            <person name="Zhao S."/>
            <person name="Lieberman T.D."/>
            <person name="Swanson P.K."/>
            <person name="Smith M."/>
            <person name="Roesemann S."/>
            <person name="Alexander J.E."/>
            <person name="Rich S.A."/>
            <person name="Livny J."/>
            <person name="Vlamakis H."/>
            <person name="Clish C."/>
            <person name="Bullock K."/>
            <person name="Deik A."/>
            <person name="Scott J."/>
            <person name="Pierce K.A."/>
            <person name="Xavier R.J."/>
            <person name="Alm E.J."/>
        </authorList>
    </citation>
    <scope>NUCLEOTIDE SEQUENCE</scope>
    <source>
        <strain evidence="5">BIOML-A179</strain>
        <strain evidence="4 6">BIOML-A198</strain>
    </source>
</reference>
<evidence type="ECO:0000256" key="2">
    <source>
        <dbReference type="ARBA" id="ARBA00022729"/>
    </source>
</evidence>
<protein>
    <submittedName>
        <fullName evidence="5">ABC transporter substrate-binding protein</fullName>
    </submittedName>
</protein>
<comment type="caution">
    <text evidence="5">The sequence shown here is derived from an EMBL/GenBank/DDBJ whole genome shotgun (WGS) entry which is preliminary data.</text>
</comment>
<keyword evidence="2" id="KW-0732">Signal</keyword>
<accession>A0A6I3NCB1</accession>
<name>A0A6I3NCB1_9FIRM</name>
<dbReference type="EMBL" id="WMQV01000002">
    <property type="protein sequence ID" value="MTL93173.1"/>
    <property type="molecule type" value="Genomic_DNA"/>
</dbReference>
<evidence type="ECO:0000313" key="6">
    <source>
        <dbReference type="Proteomes" id="UP000487649"/>
    </source>
</evidence>
<dbReference type="PROSITE" id="PS50983">
    <property type="entry name" value="FE_B12_PBP"/>
    <property type="match status" value="1"/>
</dbReference>
<feature type="domain" description="Fe/B12 periplasmic-binding" evidence="3">
    <location>
        <begin position="59"/>
        <end position="316"/>
    </location>
</feature>
<dbReference type="Proteomes" id="UP000487649">
    <property type="component" value="Unassembled WGS sequence"/>
</dbReference>